<feature type="transmembrane region" description="Helical" evidence="8">
    <location>
        <begin position="390"/>
        <end position="409"/>
    </location>
</feature>
<evidence type="ECO:0000256" key="1">
    <source>
        <dbReference type="ARBA" id="ARBA00004651"/>
    </source>
</evidence>
<protein>
    <submittedName>
        <fullName evidence="9">Membrane protein</fullName>
    </submittedName>
</protein>
<dbReference type="GO" id="GO:0005886">
    <property type="term" value="C:plasma membrane"/>
    <property type="evidence" value="ECO:0007669"/>
    <property type="project" value="UniProtKB-SubCell"/>
</dbReference>
<evidence type="ECO:0000256" key="4">
    <source>
        <dbReference type="ARBA" id="ARBA00022692"/>
    </source>
</evidence>
<evidence type="ECO:0000256" key="3">
    <source>
        <dbReference type="ARBA" id="ARBA00022679"/>
    </source>
</evidence>
<evidence type="ECO:0000256" key="5">
    <source>
        <dbReference type="ARBA" id="ARBA00022989"/>
    </source>
</evidence>
<dbReference type="EMBL" id="BONU01000002">
    <property type="protein sequence ID" value="GIG72011.1"/>
    <property type="molecule type" value="Genomic_DNA"/>
</dbReference>
<accession>A0A8J3PLM1</accession>
<feature type="transmembrane region" description="Helical" evidence="8">
    <location>
        <begin position="107"/>
        <end position="129"/>
    </location>
</feature>
<dbReference type="GO" id="GO:0016758">
    <property type="term" value="F:hexosyltransferase activity"/>
    <property type="evidence" value="ECO:0007669"/>
    <property type="project" value="InterPro"/>
</dbReference>
<comment type="caution">
    <text evidence="9">The sequence shown here is derived from an EMBL/GenBank/DDBJ whole genome shotgun (WGS) entry which is preliminary data.</text>
</comment>
<dbReference type="RefSeq" id="WP_168074848.1">
    <property type="nucleotide sequence ID" value="NZ_BAAAQJ010000008.1"/>
</dbReference>
<dbReference type="AlphaFoldDB" id="A0A8J3PLM1"/>
<feature type="transmembrane region" description="Helical" evidence="8">
    <location>
        <begin position="26"/>
        <end position="47"/>
    </location>
</feature>
<reference evidence="9" key="1">
    <citation type="submission" date="2021-01" db="EMBL/GenBank/DDBJ databases">
        <title>Whole genome shotgun sequence of Planosporangium flavigriseum NBRC 105377.</title>
        <authorList>
            <person name="Komaki H."/>
            <person name="Tamura T."/>
        </authorList>
    </citation>
    <scope>NUCLEOTIDE SEQUENCE</scope>
    <source>
        <strain evidence="9">NBRC 105377</strain>
    </source>
</reference>
<organism evidence="9 10">
    <name type="scientific">Planosporangium flavigriseum</name>
    <dbReference type="NCBI Taxonomy" id="373681"/>
    <lineage>
        <taxon>Bacteria</taxon>
        <taxon>Bacillati</taxon>
        <taxon>Actinomycetota</taxon>
        <taxon>Actinomycetes</taxon>
        <taxon>Micromonosporales</taxon>
        <taxon>Micromonosporaceae</taxon>
        <taxon>Planosporangium</taxon>
    </lineage>
</organism>
<feature type="transmembrane region" description="Helical" evidence="8">
    <location>
        <begin position="242"/>
        <end position="261"/>
    </location>
</feature>
<feature type="transmembrane region" description="Helical" evidence="8">
    <location>
        <begin position="157"/>
        <end position="177"/>
    </location>
</feature>
<gene>
    <name evidence="9" type="ORF">Pfl04_04150</name>
</gene>
<keyword evidence="4 8" id="KW-0812">Transmembrane</keyword>
<keyword evidence="5 8" id="KW-1133">Transmembrane helix</keyword>
<keyword evidence="6 8" id="KW-0472">Membrane</keyword>
<keyword evidence="2" id="KW-1003">Cell membrane</keyword>
<evidence type="ECO:0000313" key="9">
    <source>
        <dbReference type="EMBL" id="GIG72011.1"/>
    </source>
</evidence>
<feature type="transmembrane region" description="Helical" evidence="8">
    <location>
        <begin position="351"/>
        <end position="370"/>
    </location>
</feature>
<keyword evidence="10" id="KW-1185">Reference proteome</keyword>
<dbReference type="InterPro" id="IPR018584">
    <property type="entry name" value="GT87"/>
</dbReference>
<evidence type="ECO:0000313" key="10">
    <source>
        <dbReference type="Proteomes" id="UP000653674"/>
    </source>
</evidence>
<feature type="transmembrane region" description="Helical" evidence="8">
    <location>
        <begin position="306"/>
        <end position="323"/>
    </location>
</feature>
<comment type="similarity">
    <text evidence="7">Belongs to the glycosyltransferase 87 family.</text>
</comment>
<sequence length="474" mass="51443">MPATVDGRPSLLATFHRVARQVWSTAFVRIGIVATTALIAVWAVRAFGRQYDFFDLRIYHGAVVWWTEGGDLYQFVAPRTMLGFTYPPFAALAMVPMVLLGTQLAGWVNALLNLAALALILFTIVGPIADRYGLPRWFAIGIAVPLAGATEPVRETIGFGQINLILAGLVIADLAALRWRGRAALDRDTMIRPRPEQTPLSWLRHAWMTGAFAGVGVGLATAVKLTPGLFIVYFLVTRQWRVTFTAIGTTIGATLLAYLCAGKESLAYFSSVVWDTNRVGFVDATPNQSLAGLLARAYDSPTTPRLMWLAFAALLLAVGLSRAKTAHAEGDELAAFTIVGLTANAVCPISWTHHLVFLVPALVILIDVALRRRRAVRGFNIGRFPALAGLRHAAAALGVYLLFVISPMWRYEHRLPNVSHYADGLSGALMENSLALALIVLVVLLPWRQGAEPVFEAQPATAGRSLARTPIRGS</sequence>
<evidence type="ECO:0000256" key="8">
    <source>
        <dbReference type="SAM" id="Phobius"/>
    </source>
</evidence>
<keyword evidence="3" id="KW-0808">Transferase</keyword>
<evidence type="ECO:0000256" key="6">
    <source>
        <dbReference type="ARBA" id="ARBA00023136"/>
    </source>
</evidence>
<name>A0A8J3PLM1_9ACTN</name>
<evidence type="ECO:0000256" key="2">
    <source>
        <dbReference type="ARBA" id="ARBA00022475"/>
    </source>
</evidence>
<feature type="transmembrane region" description="Helical" evidence="8">
    <location>
        <begin position="81"/>
        <end position="100"/>
    </location>
</feature>
<feature type="transmembrane region" description="Helical" evidence="8">
    <location>
        <begin position="429"/>
        <end position="447"/>
    </location>
</feature>
<feature type="transmembrane region" description="Helical" evidence="8">
    <location>
        <begin position="211"/>
        <end position="236"/>
    </location>
</feature>
<comment type="subcellular location">
    <subcellularLocation>
        <location evidence="1">Cell membrane</location>
        <topology evidence="1">Multi-pass membrane protein</topology>
    </subcellularLocation>
</comment>
<evidence type="ECO:0000256" key="7">
    <source>
        <dbReference type="ARBA" id="ARBA00024033"/>
    </source>
</evidence>
<dbReference type="Pfam" id="PF09594">
    <property type="entry name" value="GT87"/>
    <property type="match status" value="1"/>
</dbReference>
<dbReference type="Proteomes" id="UP000653674">
    <property type="component" value="Unassembled WGS sequence"/>
</dbReference>
<proteinExistence type="inferred from homology"/>